<evidence type="ECO:0000313" key="3">
    <source>
        <dbReference type="EMBL" id="SEN22118.1"/>
    </source>
</evidence>
<reference evidence="4" key="1">
    <citation type="submission" date="2016-10" db="EMBL/GenBank/DDBJ databases">
        <authorList>
            <person name="Varghese N."/>
            <person name="Submissions S."/>
        </authorList>
    </citation>
    <scope>NUCLEOTIDE SEQUENCE [LARGE SCALE GENOMIC DNA]</scope>
    <source>
        <strain evidence="4">DSM 17044</strain>
    </source>
</reference>
<name>A0A1H8ETP4_STIAU</name>
<keyword evidence="3" id="KW-0479">Metal-binding</keyword>
<feature type="domain" description="Putative zinc-finger" evidence="2">
    <location>
        <begin position="18"/>
        <end position="51"/>
    </location>
</feature>
<keyword evidence="4" id="KW-1185">Reference proteome</keyword>
<keyword evidence="1" id="KW-0472">Membrane</keyword>
<sequence length="127" mass="14244">MSTNQHRLTGVEPRLSHRDAKALFFALADEELPPPQAQAVRSHLDGCDECRAGWVRYAQTVQRVRGVEREKAPAALASMVLTRVKRERRFGLRKLHLAHVYYRFPVEVLIPVLLAAAVAAFLVMSAA</sequence>
<dbReference type="OrthoDB" id="5517948at2"/>
<dbReference type="AlphaFoldDB" id="A0A1H8ETP4"/>
<keyword evidence="1" id="KW-0812">Transmembrane</keyword>
<dbReference type="EMBL" id="FOAP01000034">
    <property type="protein sequence ID" value="SEN22118.1"/>
    <property type="molecule type" value="Genomic_DNA"/>
</dbReference>
<evidence type="ECO:0000313" key="4">
    <source>
        <dbReference type="Proteomes" id="UP000182719"/>
    </source>
</evidence>
<keyword evidence="1" id="KW-1133">Transmembrane helix</keyword>
<feature type="transmembrane region" description="Helical" evidence="1">
    <location>
        <begin position="100"/>
        <end position="124"/>
    </location>
</feature>
<dbReference type="InterPro" id="IPR027383">
    <property type="entry name" value="Znf_put"/>
</dbReference>
<dbReference type="RefSeq" id="WP_075011212.1">
    <property type="nucleotide sequence ID" value="NZ_FOAP01000034.1"/>
</dbReference>
<keyword evidence="3" id="KW-0862">Zinc</keyword>
<dbReference type="Pfam" id="PF13490">
    <property type="entry name" value="zf-HC2"/>
    <property type="match status" value="1"/>
</dbReference>
<dbReference type="InterPro" id="IPR041916">
    <property type="entry name" value="Anti_sigma_zinc_sf"/>
</dbReference>
<dbReference type="Proteomes" id="UP000182719">
    <property type="component" value="Unassembled WGS sequence"/>
</dbReference>
<dbReference type="Gene3D" id="1.10.10.1320">
    <property type="entry name" value="Anti-sigma factor, zinc-finger domain"/>
    <property type="match status" value="1"/>
</dbReference>
<dbReference type="GO" id="GO:0008270">
    <property type="term" value="F:zinc ion binding"/>
    <property type="evidence" value="ECO:0007669"/>
    <property type="project" value="UniProtKB-KW"/>
</dbReference>
<accession>A0A1H8ETP4</accession>
<gene>
    <name evidence="3" type="ORF">SAMN05444354_13455</name>
</gene>
<proteinExistence type="predicted"/>
<organism evidence="3 4">
    <name type="scientific">Stigmatella aurantiaca</name>
    <dbReference type="NCBI Taxonomy" id="41"/>
    <lineage>
        <taxon>Bacteria</taxon>
        <taxon>Pseudomonadati</taxon>
        <taxon>Myxococcota</taxon>
        <taxon>Myxococcia</taxon>
        <taxon>Myxococcales</taxon>
        <taxon>Cystobacterineae</taxon>
        <taxon>Archangiaceae</taxon>
        <taxon>Stigmatella</taxon>
    </lineage>
</organism>
<evidence type="ECO:0000259" key="2">
    <source>
        <dbReference type="Pfam" id="PF13490"/>
    </source>
</evidence>
<evidence type="ECO:0000256" key="1">
    <source>
        <dbReference type="SAM" id="Phobius"/>
    </source>
</evidence>
<protein>
    <submittedName>
        <fullName evidence="3">Putative zinc-finger</fullName>
    </submittedName>
</protein>
<keyword evidence="3" id="KW-0863">Zinc-finger</keyword>